<reference evidence="23" key="2">
    <citation type="journal article" date="2023" name="Microbiome">
        <title>Synthase-selected sorting approach identifies a beta-lactone synthase in a nudibranch symbiotic bacterium.</title>
        <authorList>
            <person name="Dzunkova M."/>
            <person name="La Clair J.J."/>
            <person name="Tyml T."/>
            <person name="Doud D."/>
            <person name="Schulz F."/>
            <person name="Piquer-Esteban S."/>
            <person name="Porcel Sanchis D."/>
            <person name="Osborn A."/>
            <person name="Robinson D."/>
            <person name="Louie K.B."/>
            <person name="Bowen B.P."/>
            <person name="Bowers R.M."/>
            <person name="Lee J."/>
            <person name="Arnau V."/>
            <person name="Diaz-Villanueva W."/>
            <person name="Stepanauskas R."/>
            <person name="Gosliner T."/>
            <person name="Date S.V."/>
            <person name="Northen T.R."/>
            <person name="Cheng J.F."/>
            <person name="Burkart M.D."/>
            <person name="Woyke T."/>
        </authorList>
    </citation>
    <scope>NUCLEOTIDE SEQUENCE</scope>
    <source>
        <strain evidence="23">Df01</strain>
    </source>
</reference>
<protein>
    <recommendedName>
        <fullName evidence="18">Cytochrome c oxidase subunit 2</fullName>
        <ecNumber evidence="18">7.1.1.9</ecNumber>
    </recommendedName>
</protein>
<gene>
    <name evidence="23" type="primary">coxB</name>
    <name evidence="23" type="ORF">NQX30_02710</name>
</gene>
<dbReference type="InterPro" id="IPR001505">
    <property type="entry name" value="Copper_CuA"/>
</dbReference>
<dbReference type="InterPro" id="IPR036909">
    <property type="entry name" value="Cyt_c-like_dom_sf"/>
</dbReference>
<feature type="transmembrane region" description="Helical" evidence="19">
    <location>
        <begin position="58"/>
        <end position="78"/>
    </location>
</feature>
<dbReference type="PANTHER" id="PTHR22888:SF9">
    <property type="entry name" value="CYTOCHROME C OXIDASE SUBUNIT 2"/>
    <property type="match status" value="1"/>
</dbReference>
<dbReference type="Pfam" id="PF02790">
    <property type="entry name" value="COX2_TM"/>
    <property type="match status" value="1"/>
</dbReference>
<dbReference type="PROSITE" id="PS50999">
    <property type="entry name" value="COX2_TM"/>
    <property type="match status" value="1"/>
</dbReference>
<dbReference type="Proteomes" id="UP001168167">
    <property type="component" value="Unassembled WGS sequence"/>
</dbReference>
<dbReference type="InterPro" id="IPR036257">
    <property type="entry name" value="Cyt_c_oxidase_su2_TM_sf"/>
</dbReference>
<dbReference type="NCBIfam" id="TIGR02866">
    <property type="entry name" value="CoxB"/>
    <property type="match status" value="1"/>
</dbReference>
<evidence type="ECO:0000256" key="11">
    <source>
        <dbReference type="ARBA" id="ARBA00023004"/>
    </source>
</evidence>
<evidence type="ECO:0000256" key="5">
    <source>
        <dbReference type="ARBA" id="ARBA00022660"/>
    </source>
</evidence>
<dbReference type="Gene3D" id="2.60.40.420">
    <property type="entry name" value="Cupredoxins - blue copper proteins"/>
    <property type="match status" value="1"/>
</dbReference>
<dbReference type="SUPFAM" id="SSF49503">
    <property type="entry name" value="Cupredoxins"/>
    <property type="match status" value="1"/>
</dbReference>
<evidence type="ECO:0000256" key="3">
    <source>
        <dbReference type="ARBA" id="ARBA00022448"/>
    </source>
</evidence>
<evidence type="ECO:0000256" key="19">
    <source>
        <dbReference type="SAM" id="Phobius"/>
    </source>
</evidence>
<accession>A0ABT7QKU0</accession>
<comment type="cofactor">
    <cofactor evidence="18">
        <name>Cu cation</name>
        <dbReference type="ChEBI" id="CHEBI:23378"/>
    </cofactor>
    <text evidence="18">Binds a copper A center.</text>
</comment>
<comment type="subcellular location">
    <subcellularLocation>
        <location evidence="17">Cell membrane</location>
        <topology evidence="17">Multi-pass membrane protein</topology>
    </subcellularLocation>
    <subcellularLocation>
        <location evidence="1">Membrane</location>
        <topology evidence="1">Multi-pass membrane protein</topology>
    </subcellularLocation>
</comment>
<dbReference type="InterPro" id="IPR014222">
    <property type="entry name" value="Cyt_c_oxidase_su2"/>
</dbReference>
<dbReference type="PROSITE" id="PS00078">
    <property type="entry name" value="COX2"/>
    <property type="match status" value="1"/>
</dbReference>
<evidence type="ECO:0000256" key="8">
    <source>
        <dbReference type="ARBA" id="ARBA00022967"/>
    </source>
</evidence>
<evidence type="ECO:0000256" key="17">
    <source>
        <dbReference type="RuleBase" id="RU000456"/>
    </source>
</evidence>
<evidence type="ECO:0000256" key="2">
    <source>
        <dbReference type="ARBA" id="ARBA00007866"/>
    </source>
</evidence>
<keyword evidence="10 19" id="KW-1133">Transmembrane helix</keyword>
<dbReference type="EMBL" id="JANQAO010000001">
    <property type="protein sequence ID" value="MDM5147286.1"/>
    <property type="molecule type" value="Genomic_DNA"/>
</dbReference>
<dbReference type="InterPro" id="IPR034210">
    <property type="entry name" value="CcO_II_C"/>
</dbReference>
<keyword evidence="7 16" id="KW-0479">Metal-binding</keyword>
<evidence type="ECO:0000259" key="20">
    <source>
        <dbReference type="PROSITE" id="PS50857"/>
    </source>
</evidence>
<dbReference type="SUPFAM" id="SSF46626">
    <property type="entry name" value="Cytochrome c"/>
    <property type="match status" value="1"/>
</dbReference>
<dbReference type="SUPFAM" id="SSF81464">
    <property type="entry name" value="Cytochrome c oxidase subunit II-like, transmembrane region"/>
    <property type="match status" value="1"/>
</dbReference>
<evidence type="ECO:0000256" key="15">
    <source>
        <dbReference type="ARBA" id="ARBA00047816"/>
    </source>
</evidence>
<dbReference type="InterPro" id="IPR008972">
    <property type="entry name" value="Cupredoxin"/>
</dbReference>
<evidence type="ECO:0000256" key="1">
    <source>
        <dbReference type="ARBA" id="ARBA00004141"/>
    </source>
</evidence>
<dbReference type="InterPro" id="IPR002429">
    <property type="entry name" value="CcO_II-like_C"/>
</dbReference>
<evidence type="ECO:0000259" key="22">
    <source>
        <dbReference type="PROSITE" id="PS51007"/>
    </source>
</evidence>
<keyword evidence="6 17" id="KW-0812">Transmembrane</keyword>
<name>A0ABT7QKU0_9GAMM</name>
<keyword evidence="13 19" id="KW-0472">Membrane</keyword>
<evidence type="ECO:0000256" key="16">
    <source>
        <dbReference type="PROSITE-ProRule" id="PRU00433"/>
    </source>
</evidence>
<evidence type="ECO:0000313" key="24">
    <source>
        <dbReference type="Proteomes" id="UP001168167"/>
    </source>
</evidence>
<dbReference type="Gene3D" id="1.10.760.10">
    <property type="entry name" value="Cytochrome c-like domain"/>
    <property type="match status" value="1"/>
</dbReference>
<keyword evidence="12 18" id="KW-0186">Copper</keyword>
<sequence>MDFLSFRFFTNFPGSILSRCFAVVSALVTSNAIAAWQIGMQEPANAIAAEQRWLNSFAMWIIVAISIVVFGVMFYSIFKHRKSVGHKAEHFHENTTVEIIWTALPMFIIIGMAFPATKTIIDYKDTSAPDMTIKVTGYQWKWSYDYLDENVFFYSQLSTSPEEIGGKYYKSNNIANPQSENYLLEVDNEMVVPVGKKIRLLLTAGDVIHAWWVPQLGVKQDAIPGIVRDAWFRADHPGVFRGQCAELCGKNHAFMPIVVRAVSEEDYLVWVKEQGGGINNASAEPVRASDVSSVTAATEEVPRAEWTMETAMQQGKAAYDINCAACHQVDGTGLPPAFPGLKKSPIVIGDVAEHINIVLRGKAGTAMASFSYLSDADIAAIVTYERNAWDNNTGDLVAPDDVKAAR</sequence>
<keyword evidence="3 17" id="KW-0813">Transport</keyword>
<dbReference type="CDD" id="cd13912">
    <property type="entry name" value="CcO_II_C"/>
    <property type="match status" value="1"/>
</dbReference>
<dbReference type="PROSITE" id="PS51007">
    <property type="entry name" value="CYTC"/>
    <property type="match status" value="1"/>
</dbReference>
<keyword evidence="11 16" id="KW-0408">Iron</keyword>
<feature type="domain" description="Cytochrome oxidase subunit II copper A binding" evidence="20">
    <location>
        <begin position="128"/>
        <end position="273"/>
    </location>
</feature>
<evidence type="ECO:0000256" key="13">
    <source>
        <dbReference type="ARBA" id="ARBA00023136"/>
    </source>
</evidence>
<evidence type="ECO:0000313" key="23">
    <source>
        <dbReference type="EMBL" id="MDM5147286.1"/>
    </source>
</evidence>
<dbReference type="PRINTS" id="PR01166">
    <property type="entry name" value="CYCOXIDASEII"/>
</dbReference>
<dbReference type="Gene3D" id="1.10.287.90">
    <property type="match status" value="1"/>
</dbReference>
<keyword evidence="8" id="KW-1278">Translocase</keyword>
<evidence type="ECO:0000256" key="4">
    <source>
        <dbReference type="ARBA" id="ARBA00022617"/>
    </source>
</evidence>
<evidence type="ECO:0000256" key="6">
    <source>
        <dbReference type="ARBA" id="ARBA00022692"/>
    </source>
</evidence>
<evidence type="ECO:0000256" key="12">
    <source>
        <dbReference type="ARBA" id="ARBA00023008"/>
    </source>
</evidence>
<dbReference type="InterPro" id="IPR011759">
    <property type="entry name" value="Cyt_c_oxidase_su2_TM_dom"/>
</dbReference>
<dbReference type="InterPro" id="IPR045187">
    <property type="entry name" value="CcO_II"/>
</dbReference>
<evidence type="ECO:0000256" key="9">
    <source>
        <dbReference type="ARBA" id="ARBA00022982"/>
    </source>
</evidence>
<comment type="similarity">
    <text evidence="2 17">Belongs to the cytochrome c oxidase subunit 2 family.</text>
</comment>
<feature type="domain" description="Cytochrome c" evidence="22">
    <location>
        <begin position="310"/>
        <end position="389"/>
    </location>
</feature>
<proteinExistence type="inferred from homology"/>
<comment type="function">
    <text evidence="14 18">Subunits I and II form the functional core of the enzyme complex. Electrons originating in cytochrome c are transferred via heme a and Cu(A) to the binuclear center formed by heme a3 and Cu(B).</text>
</comment>
<evidence type="ECO:0000256" key="14">
    <source>
        <dbReference type="ARBA" id="ARBA00024688"/>
    </source>
</evidence>
<feature type="transmembrane region" description="Helical" evidence="19">
    <location>
        <begin position="99"/>
        <end position="117"/>
    </location>
</feature>
<comment type="catalytic activity">
    <reaction evidence="15 18">
        <text>4 Fe(II)-[cytochrome c] + O2 + 8 H(+)(in) = 4 Fe(III)-[cytochrome c] + 2 H2O + 4 H(+)(out)</text>
        <dbReference type="Rhea" id="RHEA:11436"/>
        <dbReference type="Rhea" id="RHEA-COMP:10350"/>
        <dbReference type="Rhea" id="RHEA-COMP:14399"/>
        <dbReference type="ChEBI" id="CHEBI:15377"/>
        <dbReference type="ChEBI" id="CHEBI:15378"/>
        <dbReference type="ChEBI" id="CHEBI:15379"/>
        <dbReference type="ChEBI" id="CHEBI:29033"/>
        <dbReference type="ChEBI" id="CHEBI:29034"/>
        <dbReference type="EC" id="7.1.1.9"/>
    </reaction>
</comment>
<keyword evidence="9 17" id="KW-0249">Electron transport</keyword>
<keyword evidence="5 17" id="KW-0679">Respiratory chain</keyword>
<evidence type="ECO:0000256" key="7">
    <source>
        <dbReference type="ARBA" id="ARBA00022723"/>
    </source>
</evidence>
<dbReference type="Pfam" id="PF13442">
    <property type="entry name" value="Cytochrome_CBB3"/>
    <property type="match status" value="1"/>
</dbReference>
<evidence type="ECO:0000256" key="18">
    <source>
        <dbReference type="RuleBase" id="RU004024"/>
    </source>
</evidence>
<evidence type="ECO:0000256" key="10">
    <source>
        <dbReference type="ARBA" id="ARBA00022989"/>
    </source>
</evidence>
<dbReference type="InterPro" id="IPR009056">
    <property type="entry name" value="Cyt_c-like_dom"/>
</dbReference>
<evidence type="ECO:0000259" key="21">
    <source>
        <dbReference type="PROSITE" id="PS50999"/>
    </source>
</evidence>
<keyword evidence="24" id="KW-1185">Reference proteome</keyword>
<organism evidence="23 24">
    <name type="scientific">Candidatus Doriopsillibacter californiensis</name>
    <dbReference type="NCBI Taxonomy" id="2970740"/>
    <lineage>
        <taxon>Bacteria</taxon>
        <taxon>Pseudomonadati</taxon>
        <taxon>Pseudomonadota</taxon>
        <taxon>Gammaproteobacteria</taxon>
        <taxon>Candidatus Tethybacterales</taxon>
        <taxon>Candidatus Persebacteraceae</taxon>
        <taxon>Candidatus Doriopsillibacter</taxon>
    </lineage>
</organism>
<dbReference type="PANTHER" id="PTHR22888">
    <property type="entry name" value="CYTOCHROME C OXIDASE, SUBUNIT II"/>
    <property type="match status" value="1"/>
</dbReference>
<dbReference type="PROSITE" id="PS50857">
    <property type="entry name" value="COX2_CUA"/>
    <property type="match status" value="1"/>
</dbReference>
<keyword evidence="4 16" id="KW-0349">Heme</keyword>
<dbReference type="Pfam" id="PF00116">
    <property type="entry name" value="COX2"/>
    <property type="match status" value="1"/>
</dbReference>
<reference evidence="23" key="1">
    <citation type="submission" date="2022-08" db="EMBL/GenBank/DDBJ databases">
        <authorList>
            <person name="Dzunkova M."/>
            <person name="La Clair J."/>
            <person name="Tyml T."/>
            <person name="Doud D."/>
            <person name="Schulz F."/>
            <person name="Piquer S."/>
            <person name="Porcel Sanchis D."/>
            <person name="Osborn A."/>
            <person name="Robinson D."/>
            <person name="Louie K.B."/>
            <person name="Bowen B.P."/>
            <person name="Bowers R."/>
            <person name="Lee J."/>
            <person name="Arnau Llombart V."/>
            <person name="Diaz Villanueva W."/>
            <person name="Gosliner T."/>
            <person name="Northen T."/>
            <person name="Cheng J.-F."/>
            <person name="Burkart M.D."/>
            <person name="Woyke T."/>
        </authorList>
    </citation>
    <scope>NUCLEOTIDE SEQUENCE</scope>
    <source>
        <strain evidence="23">Df01</strain>
    </source>
</reference>
<comment type="caution">
    <text evidence="23">The sequence shown here is derived from an EMBL/GenBank/DDBJ whole genome shotgun (WGS) entry which is preliminary data.</text>
</comment>
<dbReference type="EC" id="7.1.1.9" evidence="18"/>
<feature type="domain" description="Cytochrome oxidase subunit II transmembrane region profile" evidence="21">
    <location>
        <begin position="32"/>
        <end position="127"/>
    </location>
</feature>